<dbReference type="Pfam" id="PF00694">
    <property type="entry name" value="Aconitase_C"/>
    <property type="match status" value="1"/>
</dbReference>
<evidence type="ECO:0000259" key="18">
    <source>
        <dbReference type="Pfam" id="PF00694"/>
    </source>
</evidence>
<comment type="function">
    <text evidence="16">Catalyzes the isomerization of citrate to isocitrate via cis-aconitate.</text>
</comment>
<dbReference type="FunFam" id="3.30.499.10:FF:000002">
    <property type="entry name" value="Aconitate hydratase"/>
    <property type="match status" value="1"/>
</dbReference>
<dbReference type="PANTHER" id="PTHR11670">
    <property type="entry name" value="ACONITASE/IRON-RESPONSIVE ELEMENT FAMILY MEMBER"/>
    <property type="match status" value="1"/>
</dbReference>
<dbReference type="UniPathway" id="UPA00223">
    <property type="reaction ID" value="UER00718"/>
</dbReference>
<keyword evidence="10" id="KW-0479">Metal-binding</keyword>
<dbReference type="InterPro" id="IPR001030">
    <property type="entry name" value="Acoase/IPM_deHydtase_lsu_aba"/>
</dbReference>
<dbReference type="CDD" id="cd01580">
    <property type="entry name" value="AcnA_IRP_Swivel"/>
    <property type="match status" value="1"/>
</dbReference>
<comment type="subunit">
    <text evidence="7">Monomer.</text>
</comment>
<comment type="catalytic activity">
    <reaction evidence="15 16">
        <text>citrate = D-threo-isocitrate</text>
        <dbReference type="Rhea" id="RHEA:10336"/>
        <dbReference type="ChEBI" id="CHEBI:15562"/>
        <dbReference type="ChEBI" id="CHEBI:16947"/>
        <dbReference type="EC" id="4.2.1.3"/>
    </reaction>
</comment>
<evidence type="ECO:0000313" key="20">
    <source>
        <dbReference type="Proteomes" id="UP000216151"/>
    </source>
</evidence>
<protein>
    <recommendedName>
        <fullName evidence="16">Aconitate hydratase</fullName>
        <shortName evidence="16">Aconitase</shortName>
        <ecNumber evidence="16">4.2.1.3</ecNumber>
    </recommendedName>
</protein>
<dbReference type="FunFam" id="3.20.19.10:FF:000001">
    <property type="entry name" value="Aconitate hydratase"/>
    <property type="match status" value="1"/>
</dbReference>
<dbReference type="PROSITE" id="PS01244">
    <property type="entry name" value="ACONITASE_2"/>
    <property type="match status" value="1"/>
</dbReference>
<comment type="cofactor">
    <cofactor evidence="2">
        <name>[4Fe-4S] cluster</name>
        <dbReference type="ChEBI" id="CHEBI:49883"/>
    </cofactor>
</comment>
<comment type="similarity">
    <text evidence="6 16">Belongs to the aconitase/IPM isomerase family.</text>
</comment>
<keyword evidence="9" id="KW-0816">Tricarboxylic acid cycle</keyword>
<dbReference type="Gene3D" id="6.10.190.10">
    <property type="match status" value="1"/>
</dbReference>
<evidence type="ECO:0000256" key="1">
    <source>
        <dbReference type="ARBA" id="ARBA00000118"/>
    </source>
</evidence>
<reference evidence="19 20" key="1">
    <citation type="submission" date="2017-04" db="EMBL/GenBank/DDBJ databases">
        <title>Kefir bacterial isolates.</title>
        <authorList>
            <person name="Kim Y."/>
            <person name="Blasche S."/>
            <person name="Patil K.R."/>
        </authorList>
    </citation>
    <scope>NUCLEOTIDE SEQUENCE [LARGE SCALE GENOMIC DNA]</scope>
    <source>
        <strain evidence="19 20">KR</strain>
    </source>
</reference>
<evidence type="ECO:0000256" key="14">
    <source>
        <dbReference type="ARBA" id="ARBA00023239"/>
    </source>
</evidence>
<organism evidence="19 20">
    <name type="scientific">Acetobacter fabarum</name>
    <dbReference type="NCBI Taxonomy" id="483199"/>
    <lineage>
        <taxon>Bacteria</taxon>
        <taxon>Pseudomonadati</taxon>
        <taxon>Pseudomonadota</taxon>
        <taxon>Alphaproteobacteria</taxon>
        <taxon>Acetobacterales</taxon>
        <taxon>Acetobacteraceae</taxon>
        <taxon>Acetobacter</taxon>
    </lineage>
</organism>
<name>A0A269XY70_9PROT</name>
<dbReference type="GO" id="GO:0003994">
    <property type="term" value="F:aconitate hydratase activity"/>
    <property type="evidence" value="ECO:0007669"/>
    <property type="project" value="UniProtKB-EC"/>
</dbReference>
<dbReference type="InterPro" id="IPR015931">
    <property type="entry name" value="Acnase/IPM_dHydase_lsu_aba_1/3"/>
</dbReference>
<dbReference type="GO" id="GO:0046872">
    <property type="term" value="F:metal ion binding"/>
    <property type="evidence" value="ECO:0007669"/>
    <property type="project" value="UniProtKB-KW"/>
</dbReference>
<comment type="pathway">
    <text evidence="5">Organic acid metabolism; propanoate degradation.</text>
</comment>
<dbReference type="Proteomes" id="UP000216151">
    <property type="component" value="Unassembled WGS sequence"/>
</dbReference>
<dbReference type="SUPFAM" id="SSF52016">
    <property type="entry name" value="LeuD/IlvD-like"/>
    <property type="match status" value="1"/>
</dbReference>
<evidence type="ECO:0000256" key="2">
    <source>
        <dbReference type="ARBA" id="ARBA00001966"/>
    </source>
</evidence>
<dbReference type="InterPro" id="IPR044137">
    <property type="entry name" value="AcnA_IRP_Swivel"/>
</dbReference>
<dbReference type="Pfam" id="PF00330">
    <property type="entry name" value="Aconitase"/>
    <property type="match status" value="1"/>
</dbReference>
<evidence type="ECO:0000256" key="6">
    <source>
        <dbReference type="ARBA" id="ARBA00007185"/>
    </source>
</evidence>
<keyword evidence="8 16" id="KW-0004">4Fe-4S</keyword>
<evidence type="ECO:0000256" key="12">
    <source>
        <dbReference type="ARBA" id="ARBA00023004"/>
    </source>
</evidence>
<evidence type="ECO:0000256" key="5">
    <source>
        <dbReference type="ARBA" id="ARBA00005026"/>
    </source>
</evidence>
<gene>
    <name evidence="19" type="ORF">B8X00_07230</name>
</gene>
<evidence type="ECO:0000259" key="17">
    <source>
        <dbReference type="Pfam" id="PF00330"/>
    </source>
</evidence>
<dbReference type="Gene3D" id="3.30.499.10">
    <property type="entry name" value="Aconitase, domain 3"/>
    <property type="match status" value="2"/>
</dbReference>
<evidence type="ECO:0000256" key="13">
    <source>
        <dbReference type="ARBA" id="ARBA00023014"/>
    </source>
</evidence>
<dbReference type="GeneID" id="91556373"/>
<evidence type="ECO:0000256" key="15">
    <source>
        <dbReference type="ARBA" id="ARBA00023501"/>
    </source>
</evidence>
<dbReference type="GO" id="GO:0051539">
    <property type="term" value="F:4 iron, 4 sulfur cluster binding"/>
    <property type="evidence" value="ECO:0007669"/>
    <property type="project" value="UniProtKB-KW"/>
</dbReference>
<dbReference type="EMBL" id="NCXK01000007">
    <property type="protein sequence ID" value="PAK78160.1"/>
    <property type="molecule type" value="Genomic_DNA"/>
</dbReference>
<dbReference type="InterPro" id="IPR000573">
    <property type="entry name" value="AconitaseA/IPMdHydase_ssu_swvl"/>
</dbReference>
<dbReference type="EC" id="4.2.1.3" evidence="16"/>
<dbReference type="Gene3D" id="3.20.19.10">
    <property type="entry name" value="Aconitase, domain 4"/>
    <property type="match status" value="1"/>
</dbReference>
<dbReference type="NCBIfam" id="NF006757">
    <property type="entry name" value="PRK09277.1"/>
    <property type="match status" value="1"/>
</dbReference>
<evidence type="ECO:0000256" key="16">
    <source>
        <dbReference type="RuleBase" id="RU361275"/>
    </source>
</evidence>
<dbReference type="GO" id="GO:0047456">
    <property type="term" value="F:2-methylisocitrate dehydratase activity"/>
    <property type="evidence" value="ECO:0007669"/>
    <property type="project" value="UniProtKB-EC"/>
</dbReference>
<feature type="domain" description="Aconitase A/isopropylmalate dehydratase small subunit swivel" evidence="18">
    <location>
        <begin position="695"/>
        <end position="822"/>
    </location>
</feature>
<evidence type="ECO:0000256" key="9">
    <source>
        <dbReference type="ARBA" id="ARBA00022532"/>
    </source>
</evidence>
<comment type="caution">
    <text evidence="19">The sequence shown here is derived from an EMBL/GenBank/DDBJ whole genome shotgun (WGS) entry which is preliminary data.</text>
</comment>
<dbReference type="InterPro" id="IPR018136">
    <property type="entry name" value="Aconitase_4Fe-4S_BS"/>
</dbReference>
<keyword evidence="14 16" id="KW-0456">Lyase</keyword>
<dbReference type="InterPro" id="IPR015928">
    <property type="entry name" value="Aconitase/3IPM_dehydase_swvl"/>
</dbReference>
<comment type="catalytic activity">
    <reaction evidence="1">
        <text>(2S,3R)-3-hydroxybutane-1,2,3-tricarboxylate = 2-methyl-cis-aconitate + H2O</text>
        <dbReference type="Rhea" id="RHEA:17941"/>
        <dbReference type="ChEBI" id="CHEBI:15377"/>
        <dbReference type="ChEBI" id="CHEBI:57429"/>
        <dbReference type="ChEBI" id="CHEBI:57872"/>
        <dbReference type="EC" id="4.2.1.99"/>
    </reaction>
</comment>
<dbReference type="GO" id="GO:0006099">
    <property type="term" value="P:tricarboxylic acid cycle"/>
    <property type="evidence" value="ECO:0007669"/>
    <property type="project" value="UniProtKB-UniPathway"/>
</dbReference>
<dbReference type="PROSITE" id="PS00450">
    <property type="entry name" value="ACONITASE_1"/>
    <property type="match status" value="1"/>
</dbReference>
<dbReference type="InterPro" id="IPR036008">
    <property type="entry name" value="Aconitase_4Fe-4S_dom"/>
</dbReference>
<sequence length="897" mass="97239">MKSVGHDSLKTGRTLEVDGKTYHYFSIPEAAKTIGDVSRLPVSLKVLLENILRFEDARSYSVEDAKSIAGWLPKGSSTKEVPFKPSRILMQDFTGVPGVVDLAAMRDGIVNLKGDPQKVNPLVPVNLVIDHSVMVDFAGTDEALQENITLEFERNAERYAFLRWGQEAFENFSVVPPDTGICHQVNLEYIAQVAWTANVGGKDYVYPDSLYGTDSHTTMINGLGVLGWGVGGIEAEAAMLGQPIAMLIPDVIGFKLIGKLPEGATATDLVLTVTQMLRKKGVVGKFVEFFGPALDHLPVADRATIANMAPEYGATCGFFPVDELTLDFLRQTGRDEHRIKLVKEYLQAQDMFRTEKTPEPVFTDVLELDLSTVVPSLAGPKRPQDRVELKSATTAFEKELTSSLGVPAAEANKKVPVAGTNYELGSGDVVIAAITSCTNTSNPAVLIAAGLVARKARALGLTPKPWVKTSLAPGSQVVTDYLNRSNLTADLDAMGFNTVGYGCTTCIGNSGPLPGNIVDAIENNNLVAVSVLSGNRNFEGRISPNVRANYLASPPLVVAYSLLGTMRQDITTAQLGTSKDGKPVYLKDIWPSNKEIADLIASSITREEFIKRYANVGKGTKEWQGLKVATGSETYKWDPKSTYVQDPPYFKNMAVEPTAPGNISGARILALLGDNITTDHISPAGSIKKDSPAGRYLIEHGVEPKDFNSYGSRRGNDRVMVRGTFANIRIKNEMVPGTEGGYSKHYPDGKEGAIYDVAMEYKEAGVPLVVFGGKEYGMGSSRDWAAKGTLLLGVKAVIAESFERIHRSNLVGMGVLPLLFKEGTTRQTLGLKGDEVISISGIDKLTPRMDVIMTITRNDGSKQEVPLLCRVDTLDEVEYYRHGGILQYVLRGMTKAA</sequence>
<dbReference type="NCBIfam" id="TIGR01341">
    <property type="entry name" value="aconitase_1"/>
    <property type="match status" value="1"/>
</dbReference>
<keyword evidence="11" id="KW-0694">RNA-binding</keyword>
<dbReference type="GO" id="GO:0003723">
    <property type="term" value="F:RNA binding"/>
    <property type="evidence" value="ECO:0007669"/>
    <property type="project" value="UniProtKB-KW"/>
</dbReference>
<dbReference type="RefSeq" id="WP_086646156.1">
    <property type="nucleotide sequence ID" value="NZ_JAKVNI010000001.1"/>
</dbReference>
<evidence type="ECO:0000256" key="11">
    <source>
        <dbReference type="ARBA" id="ARBA00022884"/>
    </source>
</evidence>
<keyword evidence="20" id="KW-1185">Reference proteome</keyword>
<proteinExistence type="inferred from homology"/>
<dbReference type="OrthoDB" id="9764318at2"/>
<dbReference type="FunFam" id="3.30.499.10:FF:000020">
    <property type="entry name" value="Aconitate hydratase A"/>
    <property type="match status" value="1"/>
</dbReference>
<keyword evidence="12 16" id="KW-0408">Iron</keyword>
<keyword evidence="13 16" id="KW-0411">Iron-sulfur</keyword>
<dbReference type="CDD" id="cd01586">
    <property type="entry name" value="AcnA_IRP"/>
    <property type="match status" value="1"/>
</dbReference>
<dbReference type="NCBIfam" id="NF009520">
    <property type="entry name" value="PRK12881.1"/>
    <property type="match status" value="1"/>
</dbReference>
<comment type="pathway">
    <text evidence="4">Carbohydrate metabolism; tricarboxylic acid cycle; isocitrate from oxaloacetate: step 2/2.</text>
</comment>
<evidence type="ECO:0000256" key="8">
    <source>
        <dbReference type="ARBA" id="ARBA00022485"/>
    </source>
</evidence>
<evidence type="ECO:0000313" key="19">
    <source>
        <dbReference type="EMBL" id="PAK78160.1"/>
    </source>
</evidence>
<evidence type="ECO:0000256" key="4">
    <source>
        <dbReference type="ARBA" id="ARBA00004717"/>
    </source>
</evidence>
<dbReference type="PRINTS" id="PR00415">
    <property type="entry name" value="ACONITASE"/>
</dbReference>
<dbReference type="InterPro" id="IPR006249">
    <property type="entry name" value="Aconitase/IRP2"/>
</dbReference>
<evidence type="ECO:0000256" key="10">
    <source>
        <dbReference type="ARBA" id="ARBA00022723"/>
    </source>
</evidence>
<dbReference type="SUPFAM" id="SSF53732">
    <property type="entry name" value="Aconitase iron-sulfur domain"/>
    <property type="match status" value="1"/>
</dbReference>
<dbReference type="AlphaFoldDB" id="A0A269XY70"/>
<evidence type="ECO:0000256" key="7">
    <source>
        <dbReference type="ARBA" id="ARBA00011245"/>
    </source>
</evidence>
<feature type="domain" description="Aconitase/3-isopropylmalate dehydratase large subunit alpha/beta/alpha" evidence="17">
    <location>
        <begin position="79"/>
        <end position="564"/>
    </location>
</feature>
<accession>A0A269XY70</accession>
<comment type="function">
    <text evidence="3">Involved in the catabolism of short chain fatty acids (SCFA) via the tricarboxylic acid (TCA)(acetyl degradation route) and probably the 2-methylcitrate cycle I (propionate degradation route). Catalyzes the reversible isomerization of citrate to isocitrate via cis-aconitate. Could catalyze the hydration of 2-methyl-cis-aconitate to yield (2R,3S)-2-methylisocitrate. The apo form of AcnA functions as a RNA-binding regulatory protein.</text>
</comment>
<evidence type="ECO:0000256" key="3">
    <source>
        <dbReference type="ARBA" id="ARBA00002737"/>
    </source>
</evidence>